<evidence type="ECO:0000259" key="7">
    <source>
        <dbReference type="Pfam" id="PF00899"/>
    </source>
</evidence>
<dbReference type="Proteomes" id="UP000567179">
    <property type="component" value="Unassembled WGS sequence"/>
</dbReference>
<dbReference type="GO" id="GO:0005737">
    <property type="term" value="C:cytoplasm"/>
    <property type="evidence" value="ECO:0007669"/>
    <property type="project" value="TreeGrafter"/>
</dbReference>
<name>A0A8H5B1W5_9AGAR</name>
<dbReference type="GO" id="GO:0019948">
    <property type="term" value="F:SUMO activating enzyme activity"/>
    <property type="evidence" value="ECO:0007669"/>
    <property type="project" value="TreeGrafter"/>
</dbReference>
<dbReference type="GO" id="GO:0016925">
    <property type="term" value="P:protein sumoylation"/>
    <property type="evidence" value="ECO:0007669"/>
    <property type="project" value="TreeGrafter"/>
</dbReference>
<sequence>MTTEATMTSIAVDGPLENSTSTTGVHVDQDVPMDTVAPTGLTEEEATRYDRQMRLWGIEAQQRMRNATVLVVRLRGVATEAIKNIVLAGIGKLVIVDDDVVSEEDLGANFFFRDEDVGRKRLDAAKSRIESLNPLVTVETIADGSISKAEDLESIIQNVDLVCVTDWDRDGLIRMNQLCRQHQKPFYAGGTYGLVGYIFCDLLSHDYLAPDRSAPKDQPRTVKTTATYTPLDTAIRHRWNSLTKRQTKEINPALFFLILGECYSIGSQLSFTRVNLFQSANGALPNNFGNADELENIMNQYIAEADVNKQILTKAPRELIETSSTTAAHEFSPVCAIVGGMLAQDILKALGGREPPIANFFVFDGSTGGGTVCRMNMP</sequence>
<keyword evidence="9" id="KW-1185">Reference proteome</keyword>
<comment type="subcellular location">
    <subcellularLocation>
        <location evidence="1">Nucleus</location>
    </subcellularLocation>
</comment>
<evidence type="ECO:0000256" key="2">
    <source>
        <dbReference type="ARBA" id="ARBA00004718"/>
    </source>
</evidence>
<proteinExistence type="inferred from homology"/>
<dbReference type="OrthoDB" id="1708823at2759"/>
<evidence type="ECO:0000256" key="5">
    <source>
        <dbReference type="ARBA" id="ARBA00023242"/>
    </source>
</evidence>
<dbReference type="Pfam" id="PF00899">
    <property type="entry name" value="ThiF"/>
    <property type="match status" value="1"/>
</dbReference>
<dbReference type="InterPro" id="IPR035985">
    <property type="entry name" value="Ubiquitin-activating_enz"/>
</dbReference>
<evidence type="ECO:0000256" key="3">
    <source>
        <dbReference type="ARBA" id="ARBA00005673"/>
    </source>
</evidence>
<dbReference type="Gene3D" id="3.40.50.720">
    <property type="entry name" value="NAD(P)-binding Rossmann-like Domain"/>
    <property type="match status" value="1"/>
</dbReference>
<organism evidence="8 9">
    <name type="scientific">Psilocybe cf. subviscida</name>
    <dbReference type="NCBI Taxonomy" id="2480587"/>
    <lineage>
        <taxon>Eukaryota</taxon>
        <taxon>Fungi</taxon>
        <taxon>Dikarya</taxon>
        <taxon>Basidiomycota</taxon>
        <taxon>Agaricomycotina</taxon>
        <taxon>Agaricomycetes</taxon>
        <taxon>Agaricomycetidae</taxon>
        <taxon>Agaricales</taxon>
        <taxon>Agaricineae</taxon>
        <taxon>Strophariaceae</taxon>
        <taxon>Psilocybe</taxon>
    </lineage>
</organism>
<dbReference type="PRINTS" id="PR01849">
    <property type="entry name" value="UBIQUITINACT"/>
</dbReference>
<dbReference type="InterPro" id="IPR000011">
    <property type="entry name" value="UBQ/SUMO-activ_enz_E1-like"/>
</dbReference>
<evidence type="ECO:0000256" key="1">
    <source>
        <dbReference type="ARBA" id="ARBA00004123"/>
    </source>
</evidence>
<gene>
    <name evidence="8" type="ORF">D9619_007330</name>
</gene>
<reference evidence="8 9" key="1">
    <citation type="journal article" date="2020" name="ISME J.">
        <title>Uncovering the hidden diversity of litter-decomposition mechanisms in mushroom-forming fungi.</title>
        <authorList>
            <person name="Floudas D."/>
            <person name="Bentzer J."/>
            <person name="Ahren D."/>
            <person name="Johansson T."/>
            <person name="Persson P."/>
            <person name="Tunlid A."/>
        </authorList>
    </citation>
    <scope>NUCLEOTIDE SEQUENCE [LARGE SCALE GENOMIC DNA]</scope>
    <source>
        <strain evidence="8 9">CBS 101986</strain>
    </source>
</reference>
<dbReference type="InterPro" id="IPR045886">
    <property type="entry name" value="ThiF/MoeB/HesA"/>
</dbReference>
<dbReference type="InterPro" id="IPR000594">
    <property type="entry name" value="ThiF_NAD_FAD-bd"/>
</dbReference>
<comment type="pathway">
    <text evidence="2">Protein modification; protein sumoylation.</text>
</comment>
<dbReference type="SUPFAM" id="SSF69572">
    <property type="entry name" value="Activating enzymes of the ubiquitin-like proteins"/>
    <property type="match status" value="1"/>
</dbReference>
<evidence type="ECO:0000313" key="8">
    <source>
        <dbReference type="EMBL" id="KAF5315060.1"/>
    </source>
</evidence>
<dbReference type="PANTHER" id="PTHR10953">
    <property type="entry name" value="UBIQUITIN-ACTIVATING ENZYME E1"/>
    <property type="match status" value="1"/>
</dbReference>
<evidence type="ECO:0000256" key="6">
    <source>
        <dbReference type="ARBA" id="ARBA00044354"/>
    </source>
</evidence>
<feature type="domain" description="THIF-type NAD/FAD binding fold" evidence="7">
    <location>
        <begin position="49"/>
        <end position="370"/>
    </location>
</feature>
<keyword evidence="5" id="KW-0539">Nucleus</keyword>
<dbReference type="GO" id="GO:0031510">
    <property type="term" value="C:SUMO activating enzyme complex"/>
    <property type="evidence" value="ECO:0007669"/>
    <property type="project" value="TreeGrafter"/>
</dbReference>
<comment type="caution">
    <text evidence="8">The sequence shown here is derived from an EMBL/GenBank/DDBJ whole genome shotgun (WGS) entry which is preliminary data.</text>
</comment>
<dbReference type="EMBL" id="JAACJJ010000043">
    <property type="protein sequence ID" value="KAF5315060.1"/>
    <property type="molecule type" value="Genomic_DNA"/>
</dbReference>
<evidence type="ECO:0000256" key="4">
    <source>
        <dbReference type="ARBA" id="ARBA00022786"/>
    </source>
</evidence>
<protein>
    <recommendedName>
        <fullName evidence="6">Ubiquitin-like 1-activating enzyme E1A</fullName>
    </recommendedName>
</protein>
<evidence type="ECO:0000313" key="9">
    <source>
        <dbReference type="Proteomes" id="UP000567179"/>
    </source>
</evidence>
<dbReference type="AlphaFoldDB" id="A0A8H5B1W5"/>
<dbReference type="PANTHER" id="PTHR10953:SF162">
    <property type="entry name" value="SUMO-ACTIVATING ENZYME SUBUNIT 1"/>
    <property type="match status" value="1"/>
</dbReference>
<keyword evidence="4" id="KW-0833">Ubl conjugation pathway</keyword>
<comment type="similarity">
    <text evidence="3">Belongs to the ubiquitin-activating E1 family.</text>
</comment>
<accession>A0A8H5B1W5</accession>